<reference evidence="1" key="2">
    <citation type="journal article" date="2015" name="Data Brief">
        <title>Shoot transcriptome of the giant reed, Arundo donax.</title>
        <authorList>
            <person name="Barrero R.A."/>
            <person name="Guerrero F.D."/>
            <person name="Moolhuijzen P."/>
            <person name="Goolsby J.A."/>
            <person name="Tidwell J."/>
            <person name="Bellgard S.E."/>
            <person name="Bellgard M.I."/>
        </authorList>
    </citation>
    <scope>NUCLEOTIDE SEQUENCE</scope>
    <source>
        <tissue evidence="1">Shoot tissue taken approximately 20 cm above the soil surface</tissue>
    </source>
</reference>
<organism evidence="1">
    <name type="scientific">Arundo donax</name>
    <name type="common">Giant reed</name>
    <name type="synonym">Donax arundinaceus</name>
    <dbReference type="NCBI Taxonomy" id="35708"/>
    <lineage>
        <taxon>Eukaryota</taxon>
        <taxon>Viridiplantae</taxon>
        <taxon>Streptophyta</taxon>
        <taxon>Embryophyta</taxon>
        <taxon>Tracheophyta</taxon>
        <taxon>Spermatophyta</taxon>
        <taxon>Magnoliopsida</taxon>
        <taxon>Liliopsida</taxon>
        <taxon>Poales</taxon>
        <taxon>Poaceae</taxon>
        <taxon>PACMAD clade</taxon>
        <taxon>Arundinoideae</taxon>
        <taxon>Arundineae</taxon>
        <taxon>Arundo</taxon>
    </lineage>
</organism>
<sequence>MSTQRYLGHVCLGCSFSKS</sequence>
<reference evidence="1" key="1">
    <citation type="submission" date="2014-09" db="EMBL/GenBank/DDBJ databases">
        <authorList>
            <person name="Magalhaes I.L.F."/>
            <person name="Oliveira U."/>
            <person name="Santos F.R."/>
            <person name="Vidigal T.H.D.A."/>
            <person name="Brescovit A.D."/>
            <person name="Santos A.J."/>
        </authorList>
    </citation>
    <scope>NUCLEOTIDE SEQUENCE</scope>
    <source>
        <tissue evidence="1">Shoot tissue taken approximately 20 cm above the soil surface</tissue>
    </source>
</reference>
<protein>
    <submittedName>
        <fullName evidence="1">Uncharacterized protein</fullName>
    </submittedName>
</protein>
<evidence type="ECO:0000313" key="1">
    <source>
        <dbReference type="EMBL" id="JAD55324.1"/>
    </source>
</evidence>
<accession>A0A0A9AU93</accession>
<dbReference type="EMBL" id="GBRH01242571">
    <property type="protein sequence ID" value="JAD55324.1"/>
    <property type="molecule type" value="Transcribed_RNA"/>
</dbReference>
<name>A0A0A9AU93_ARUDO</name>
<proteinExistence type="predicted"/>
<dbReference type="AlphaFoldDB" id="A0A0A9AU93"/>